<evidence type="ECO:0000256" key="11">
    <source>
        <dbReference type="ARBA" id="ARBA00023163"/>
    </source>
</evidence>
<evidence type="ECO:0000256" key="12">
    <source>
        <dbReference type="ARBA" id="ARBA00023242"/>
    </source>
</evidence>
<evidence type="ECO:0000256" key="8">
    <source>
        <dbReference type="ARBA" id="ARBA00022679"/>
    </source>
</evidence>
<dbReference type="GO" id="GO:0071164">
    <property type="term" value="F:RNA cap trimethylguanosine synthase activity"/>
    <property type="evidence" value="ECO:0007669"/>
    <property type="project" value="TreeGrafter"/>
</dbReference>
<feature type="compositionally biased region" description="Basic and acidic residues" evidence="23">
    <location>
        <begin position="265"/>
        <end position="313"/>
    </location>
</feature>
<feature type="compositionally biased region" description="Basic and acidic residues" evidence="23">
    <location>
        <begin position="23"/>
        <end position="34"/>
    </location>
</feature>
<dbReference type="GO" id="GO:0015030">
    <property type="term" value="C:Cajal body"/>
    <property type="evidence" value="ECO:0007669"/>
    <property type="project" value="UniProtKB-SubCell"/>
</dbReference>
<comment type="subcellular location">
    <subcellularLocation>
        <location evidence="2">Cytoplasm</location>
    </subcellularLocation>
    <subcellularLocation>
        <location evidence="1">Nucleus</location>
        <location evidence="1">Cajal body</location>
    </subcellularLocation>
    <subcellularLocation>
        <location evidence="3">Nucleus</location>
        <location evidence="3">Nucleolus</location>
    </subcellularLocation>
</comment>
<feature type="region of interest" description="Disordered" evidence="23">
    <location>
        <begin position="220"/>
        <end position="313"/>
    </location>
</feature>
<dbReference type="AlphaFoldDB" id="A0A9P3HDM7"/>
<evidence type="ECO:0000256" key="2">
    <source>
        <dbReference type="ARBA" id="ARBA00004496"/>
    </source>
</evidence>
<feature type="compositionally biased region" description="Basic and acidic residues" evidence="23">
    <location>
        <begin position="41"/>
        <end position="59"/>
    </location>
</feature>
<reference evidence="24" key="2">
    <citation type="journal article" date="2022" name="Microbiol. Resour. Announc.">
        <title>Whole-Genome Sequence of Entomortierella parvispora E1425, a Mucoromycotan Fungus Associated with Burkholderiaceae-Related Endosymbiotic Bacteria.</title>
        <authorList>
            <person name="Herlambang A."/>
            <person name="Guo Y."/>
            <person name="Takashima Y."/>
            <person name="Narisawa K."/>
            <person name="Ohta H."/>
            <person name="Nishizawa T."/>
        </authorList>
    </citation>
    <scope>NUCLEOTIDE SEQUENCE</scope>
    <source>
        <strain evidence="24">E1425</strain>
    </source>
</reference>
<dbReference type="CDD" id="cd02440">
    <property type="entry name" value="AdoMet_MTases"/>
    <property type="match status" value="1"/>
</dbReference>
<comment type="subunit">
    <text evidence="20">May form homooligomers. Interacts with CREBBP/CBP, EED/WAIT1, EP300/P300, NCOA6/PRIP, PPARBP/PBP and SMN.</text>
</comment>
<evidence type="ECO:0000313" key="24">
    <source>
        <dbReference type="EMBL" id="GJJ74671.1"/>
    </source>
</evidence>
<keyword evidence="7" id="KW-0489">Methyltransferase</keyword>
<comment type="caution">
    <text evidence="24">The sequence shown here is derived from an EMBL/GenBank/DDBJ whole genome shotgun (WGS) entry which is preliminary data.</text>
</comment>
<dbReference type="PANTHER" id="PTHR14741:SF32">
    <property type="entry name" value="TRIMETHYLGUANOSINE SYNTHASE"/>
    <property type="match status" value="1"/>
</dbReference>
<evidence type="ECO:0000256" key="1">
    <source>
        <dbReference type="ARBA" id="ARBA00004408"/>
    </source>
</evidence>
<feature type="compositionally biased region" description="Low complexity" evidence="23">
    <location>
        <begin position="158"/>
        <end position="179"/>
    </location>
</feature>
<keyword evidence="9" id="KW-0949">S-adenosyl-L-methionine</keyword>
<comment type="catalytic activity">
    <reaction evidence="17">
        <text>a 5'-end (N(7)-methyl 5'-triphosphoguanosine)-ribonucleoside in snRNA + S-adenosyl-L-methionine = a 5'-end (N(2),N(7)-dimethyl 5'-triphosphoguanosine)-ribonucleoside in snRNA + S-adenosyl-L-homocysteine + H(+)</text>
        <dbReference type="Rhea" id="RHEA:78471"/>
        <dbReference type="Rhea" id="RHEA-COMP:19085"/>
        <dbReference type="Rhea" id="RHEA-COMP:19087"/>
        <dbReference type="ChEBI" id="CHEBI:15378"/>
        <dbReference type="ChEBI" id="CHEBI:57856"/>
        <dbReference type="ChEBI" id="CHEBI:59789"/>
        <dbReference type="ChEBI" id="CHEBI:156461"/>
        <dbReference type="ChEBI" id="CHEBI:172880"/>
    </reaction>
    <physiologicalReaction direction="left-to-right" evidence="17">
        <dbReference type="Rhea" id="RHEA:78472"/>
    </physiologicalReaction>
</comment>
<evidence type="ECO:0000256" key="6">
    <source>
        <dbReference type="ARBA" id="ARBA00022553"/>
    </source>
</evidence>
<evidence type="ECO:0000256" key="13">
    <source>
        <dbReference type="ARBA" id="ARBA00025783"/>
    </source>
</evidence>
<feature type="region of interest" description="Disordered" evidence="23">
    <location>
        <begin position="1"/>
        <end position="206"/>
    </location>
</feature>
<dbReference type="InterPro" id="IPR029063">
    <property type="entry name" value="SAM-dependent_MTases_sf"/>
</dbReference>
<reference evidence="24" key="1">
    <citation type="submission" date="2021-11" db="EMBL/GenBank/DDBJ databases">
        <authorList>
            <person name="Herlambang A."/>
            <person name="Guo Y."/>
            <person name="Takashima Y."/>
            <person name="Nishizawa T."/>
        </authorList>
    </citation>
    <scope>NUCLEOTIDE SEQUENCE</scope>
    <source>
        <strain evidence="24">E1425</strain>
    </source>
</reference>
<evidence type="ECO:0000256" key="16">
    <source>
        <dbReference type="ARBA" id="ARBA00048763"/>
    </source>
</evidence>
<keyword evidence="11" id="KW-0804">Transcription</keyword>
<accession>A0A9P3HDM7</accession>
<dbReference type="Proteomes" id="UP000827284">
    <property type="component" value="Unassembled WGS sequence"/>
</dbReference>
<dbReference type="GO" id="GO:0005737">
    <property type="term" value="C:cytoplasm"/>
    <property type="evidence" value="ECO:0007669"/>
    <property type="project" value="UniProtKB-SubCell"/>
</dbReference>
<feature type="compositionally biased region" description="Acidic residues" evidence="23">
    <location>
        <begin position="79"/>
        <end position="88"/>
    </location>
</feature>
<evidence type="ECO:0000256" key="22">
    <source>
        <dbReference type="ARBA" id="ARBA00081504"/>
    </source>
</evidence>
<organism evidence="24 25">
    <name type="scientific">Entomortierella parvispora</name>
    <dbReference type="NCBI Taxonomy" id="205924"/>
    <lineage>
        <taxon>Eukaryota</taxon>
        <taxon>Fungi</taxon>
        <taxon>Fungi incertae sedis</taxon>
        <taxon>Mucoromycota</taxon>
        <taxon>Mortierellomycotina</taxon>
        <taxon>Mortierellomycetes</taxon>
        <taxon>Mortierellales</taxon>
        <taxon>Mortierellaceae</taxon>
        <taxon>Entomortierella</taxon>
    </lineage>
</organism>
<dbReference type="Pfam" id="PF09445">
    <property type="entry name" value="Methyltransf_15"/>
    <property type="match status" value="1"/>
</dbReference>
<dbReference type="Gene3D" id="3.40.50.150">
    <property type="entry name" value="Vaccinia Virus protein VP39"/>
    <property type="match status" value="1"/>
</dbReference>
<feature type="compositionally biased region" description="Basic and acidic residues" evidence="23">
    <location>
        <begin position="109"/>
        <end position="119"/>
    </location>
</feature>
<comment type="catalytic activity">
    <reaction evidence="16">
        <text>a 5'-end (N(2),N(7)-dimethyl 5'-triphosphoguanosine)-ribonucleoside in snRNA + S-adenosyl-L-methionine = a 5'-end (N(2),N(2),N(7)-trimethyl 5'-triphosphoguanosine)-ribonucleoside in snRNA + S-adenosyl-L-homocysteine + H(+)</text>
        <dbReference type="Rhea" id="RHEA:78479"/>
        <dbReference type="Rhea" id="RHEA-COMP:19087"/>
        <dbReference type="Rhea" id="RHEA-COMP:19089"/>
        <dbReference type="ChEBI" id="CHEBI:15378"/>
        <dbReference type="ChEBI" id="CHEBI:57856"/>
        <dbReference type="ChEBI" id="CHEBI:59789"/>
        <dbReference type="ChEBI" id="CHEBI:167623"/>
        <dbReference type="ChEBI" id="CHEBI:172880"/>
    </reaction>
    <physiologicalReaction direction="left-to-right" evidence="16">
        <dbReference type="Rhea" id="RHEA:78480"/>
    </physiologicalReaction>
</comment>
<evidence type="ECO:0000256" key="17">
    <source>
        <dbReference type="ARBA" id="ARBA00049075"/>
    </source>
</evidence>
<evidence type="ECO:0000256" key="18">
    <source>
        <dbReference type="ARBA" id="ARBA00049790"/>
    </source>
</evidence>
<evidence type="ECO:0000256" key="19">
    <source>
        <dbReference type="ARBA" id="ARBA00057179"/>
    </source>
</evidence>
<evidence type="ECO:0000256" key="10">
    <source>
        <dbReference type="ARBA" id="ARBA00023015"/>
    </source>
</evidence>
<dbReference type="InterPro" id="IPR019012">
    <property type="entry name" value="RNA_cap_Gua-N2-MeTrfase"/>
</dbReference>
<evidence type="ECO:0000256" key="4">
    <source>
        <dbReference type="ARBA" id="ARBA00018517"/>
    </source>
</evidence>
<evidence type="ECO:0000313" key="25">
    <source>
        <dbReference type="Proteomes" id="UP000827284"/>
    </source>
</evidence>
<sequence>MPKSKVKKLEKLARIRAGITGHLDTRPLDAEDHKKSKKEKRKAEKAERKKLKAQERAQQRAEQPWTVEIVASASHEIDGGAEEDDETIPELVPIQKPKSVASSSATGKETSRPKIHDQDIVTEEISAPSVKLSKKQKRKLKQKELKKQQEQEQAIVPSVSSTSSTTTATTTEENSVTSTIEWGDSSRTTLISGEVQTTASSTDSDFPMLFQAIQSRTKFDQKTLSTMQPHIPKASNKKKRKQRDQDNEDEPEAGQTPASGAESTTTDHEGQASQLEKVETEDQESHQDRKRVKLDSRQAYEEQQRSEENSLERRVDYTKANQLPKDMAKYWAQRYRYFTLFDEGIKMDKEGWYSVTPEKIAAHIAERCRTDVVIDAFCGVGGNSIQFALRCHRVIAIDIDPVRLECARHNAKIYGVDDRIEFICGDFMTLIPRLKADVVFLSPPWGGPGYLAQDMFDIKNDIPMDGEFLFHETCKITKNIAYFLPRNSNPEQIGNLAGPDGICEIEENVLNKVVKAWTAYFGELAVLPGTEAVEDEEGQEGFDYDEDQ</sequence>
<dbReference type="OrthoDB" id="194443at2759"/>
<gene>
    <name evidence="24" type="ORF">EMPS_07029</name>
</gene>
<dbReference type="EMBL" id="BQFW01000009">
    <property type="protein sequence ID" value="GJJ74671.1"/>
    <property type="molecule type" value="Genomic_DNA"/>
</dbReference>
<evidence type="ECO:0000256" key="7">
    <source>
        <dbReference type="ARBA" id="ARBA00022603"/>
    </source>
</evidence>
<evidence type="ECO:0000256" key="14">
    <source>
        <dbReference type="ARBA" id="ARBA00047418"/>
    </source>
</evidence>
<protein>
    <recommendedName>
        <fullName evidence="4">Trimethylguanosine synthase</fullName>
    </recommendedName>
    <alternativeName>
        <fullName evidence="18">Cap-specific guanine-N(2) methyltransferase</fullName>
    </alternativeName>
    <alternativeName>
        <fullName evidence="21">Nuclear receptor coactivator 6-interacting protein</fullName>
    </alternativeName>
    <alternativeName>
        <fullName evidence="22">PRIP-interacting protein with methyltransferase motif</fullName>
    </alternativeName>
</protein>
<evidence type="ECO:0000256" key="15">
    <source>
        <dbReference type="ARBA" id="ARBA00048740"/>
    </source>
</evidence>
<dbReference type="FunFam" id="3.40.50.150:FF:000066">
    <property type="entry name" value="Trimethylguanosine synthase 1"/>
    <property type="match status" value="1"/>
</dbReference>
<evidence type="ECO:0000256" key="3">
    <source>
        <dbReference type="ARBA" id="ARBA00004604"/>
    </source>
</evidence>
<comment type="similarity">
    <text evidence="13">Belongs to the methyltransferase superfamily. Trimethylguanosine synthase family.</text>
</comment>
<evidence type="ECO:0000256" key="9">
    <source>
        <dbReference type="ARBA" id="ARBA00022691"/>
    </source>
</evidence>
<dbReference type="SUPFAM" id="SSF53335">
    <property type="entry name" value="S-adenosyl-L-methionine-dependent methyltransferases"/>
    <property type="match status" value="1"/>
</dbReference>
<evidence type="ECO:0000256" key="20">
    <source>
        <dbReference type="ARBA" id="ARBA00064494"/>
    </source>
</evidence>
<keyword evidence="10" id="KW-0805">Transcription regulation</keyword>
<evidence type="ECO:0000256" key="5">
    <source>
        <dbReference type="ARBA" id="ARBA00022490"/>
    </source>
</evidence>
<name>A0A9P3HDM7_9FUNG</name>
<comment type="function">
    <text evidence="19">Catalyzes the 2 serial methylation steps for the conversion of the 7-monomethylguanosine (m(7)G) caps of snRNAs and snoRNAs to a 2,2,7-trimethylguanosine (m(2,2,7)G) cap structure. The enzyme is specific for guanine, and N7 methylation must precede N2 methylation. Hypermethylation of the m7G cap of U snRNAs leads to their concentration in nuclear foci, their colocalization with coilin and the formation of canonical Cajal bodies (CBs). Plays a role in transcriptional regulation.</text>
</comment>
<feature type="compositionally biased region" description="Basic residues" evidence="23">
    <location>
        <begin position="132"/>
        <end position="141"/>
    </location>
</feature>
<comment type="catalytic activity">
    <reaction evidence="14">
        <text>a 5'-end (N(2),N(7)-dimethyl 5'-triphosphoguanosine)-ribonucleoside in snoRNA + S-adenosyl-L-methionine = a 5'-end (N(2),N(2),N(7)-trimethyl 5'-triphosphoguanosine)-ribonucleoside in snoRNA + S-adenosyl-L-homocysteine + H(+)</text>
        <dbReference type="Rhea" id="RHEA:78507"/>
        <dbReference type="Rhea" id="RHEA-COMP:19088"/>
        <dbReference type="Rhea" id="RHEA-COMP:19090"/>
        <dbReference type="ChEBI" id="CHEBI:15378"/>
        <dbReference type="ChEBI" id="CHEBI:57856"/>
        <dbReference type="ChEBI" id="CHEBI:59789"/>
        <dbReference type="ChEBI" id="CHEBI:167623"/>
        <dbReference type="ChEBI" id="CHEBI:172880"/>
    </reaction>
    <physiologicalReaction direction="left-to-right" evidence="14">
        <dbReference type="Rhea" id="RHEA:78508"/>
    </physiologicalReaction>
</comment>
<evidence type="ECO:0000256" key="21">
    <source>
        <dbReference type="ARBA" id="ARBA00079339"/>
    </source>
</evidence>
<dbReference type="PANTHER" id="PTHR14741">
    <property type="entry name" value="S-ADENOSYLMETHIONINE-DEPENDENT METHYLTRANSFERASE RELATED"/>
    <property type="match status" value="1"/>
</dbReference>
<keyword evidence="5" id="KW-0963">Cytoplasm</keyword>
<evidence type="ECO:0000256" key="23">
    <source>
        <dbReference type="SAM" id="MobiDB-lite"/>
    </source>
</evidence>
<keyword evidence="25" id="KW-1185">Reference proteome</keyword>
<proteinExistence type="inferred from homology"/>
<feature type="compositionally biased region" description="Polar residues" evidence="23">
    <location>
        <begin position="185"/>
        <end position="204"/>
    </location>
</feature>
<dbReference type="GO" id="GO:0005730">
    <property type="term" value="C:nucleolus"/>
    <property type="evidence" value="ECO:0007669"/>
    <property type="project" value="UniProtKB-SubCell"/>
</dbReference>
<comment type="catalytic activity">
    <reaction evidence="15">
        <text>a 5'-end (N(7)-methyl 5'-triphosphoguanosine)-ribonucleoside in snoRNA + S-adenosyl-L-methionine = a 5'-end (N(2),N(7)-dimethyl 5'-triphosphoguanosine)-ribonucleoside in snoRNA + S-adenosyl-L-homocysteine + H(+)</text>
        <dbReference type="Rhea" id="RHEA:78475"/>
        <dbReference type="Rhea" id="RHEA-COMP:19086"/>
        <dbReference type="Rhea" id="RHEA-COMP:19088"/>
        <dbReference type="ChEBI" id="CHEBI:15378"/>
        <dbReference type="ChEBI" id="CHEBI:57856"/>
        <dbReference type="ChEBI" id="CHEBI:59789"/>
        <dbReference type="ChEBI" id="CHEBI:156461"/>
        <dbReference type="ChEBI" id="CHEBI:172880"/>
    </reaction>
    <physiologicalReaction direction="left-to-right" evidence="15">
        <dbReference type="Rhea" id="RHEA:78476"/>
    </physiologicalReaction>
</comment>
<keyword evidence="6" id="KW-0597">Phosphoprotein</keyword>
<keyword evidence="8" id="KW-0808">Transferase</keyword>
<keyword evidence="12" id="KW-0539">Nucleus</keyword>